<evidence type="ECO:0000313" key="6">
    <source>
        <dbReference type="Proteomes" id="UP000186218"/>
    </source>
</evidence>
<accession>A0A1N7GY69</accession>
<dbReference type="OrthoDB" id="9815744at2"/>
<dbReference type="Gene3D" id="1.10.10.10">
    <property type="entry name" value="Winged helix-like DNA-binding domain superfamily/Winged helix DNA-binding domain"/>
    <property type="match status" value="1"/>
</dbReference>
<dbReference type="PROSITE" id="PS00622">
    <property type="entry name" value="HTH_LUXR_1"/>
    <property type="match status" value="1"/>
</dbReference>
<dbReference type="CDD" id="cd06170">
    <property type="entry name" value="LuxR_C_like"/>
    <property type="match status" value="1"/>
</dbReference>
<dbReference type="InterPro" id="IPR036388">
    <property type="entry name" value="WH-like_DNA-bd_sf"/>
</dbReference>
<dbReference type="EMBL" id="FTNT01000010">
    <property type="protein sequence ID" value="SIS17466.1"/>
    <property type="molecule type" value="Genomic_DNA"/>
</dbReference>
<dbReference type="PROSITE" id="PS50043">
    <property type="entry name" value="HTH_LUXR_2"/>
    <property type="match status" value="1"/>
</dbReference>
<dbReference type="InterPro" id="IPR000792">
    <property type="entry name" value="Tscrpt_reg_LuxR_C"/>
</dbReference>
<evidence type="ECO:0000256" key="2">
    <source>
        <dbReference type="ARBA" id="ARBA00023125"/>
    </source>
</evidence>
<keyword evidence="1" id="KW-0805">Transcription regulation</keyword>
<dbReference type="STRING" id="1344003.SAMN05445060_3268"/>
<proteinExistence type="predicted"/>
<keyword evidence="3" id="KW-0804">Transcription</keyword>
<protein>
    <submittedName>
        <fullName evidence="5">Regulatory protein, luxR family</fullName>
    </submittedName>
</protein>
<dbReference type="RefSeq" id="WP_083710147.1">
    <property type="nucleotide sequence ID" value="NZ_FTNT01000010.1"/>
</dbReference>
<feature type="domain" description="HTH luxR-type" evidence="4">
    <location>
        <begin position="282"/>
        <end position="346"/>
    </location>
</feature>
<name>A0A1N7GY69_9NOCA</name>
<evidence type="ECO:0000313" key="5">
    <source>
        <dbReference type="EMBL" id="SIS17466.1"/>
    </source>
</evidence>
<dbReference type="AlphaFoldDB" id="A0A1N7GY69"/>
<dbReference type="GO" id="GO:0006355">
    <property type="term" value="P:regulation of DNA-templated transcription"/>
    <property type="evidence" value="ECO:0007669"/>
    <property type="project" value="InterPro"/>
</dbReference>
<evidence type="ECO:0000259" key="4">
    <source>
        <dbReference type="PROSITE" id="PS50043"/>
    </source>
</evidence>
<dbReference type="SUPFAM" id="SSF46894">
    <property type="entry name" value="C-terminal effector domain of the bipartite response regulators"/>
    <property type="match status" value="1"/>
</dbReference>
<dbReference type="InterPro" id="IPR016032">
    <property type="entry name" value="Sig_transdc_resp-reg_C-effctor"/>
</dbReference>
<keyword evidence="6" id="KW-1185">Reference proteome</keyword>
<sequence length="346" mass="36918">MDRMVVASRRRSLTDRVESATRGIGDLDLLAHTVFGAVAVDIPHTFACMASTDPSTELITRAFKSAPLPIGDEEFAATEYGAPDVNQFAEIARRPVPVGALSVDTQGRPQQCRRLRDYMTPRFGFTDELRLACLSGHTMWGALALYRGDGEAPFTREEAARLAGIHPVVADRIRSALFAANSWSRSPDDTAAVLIVDAQDRVSDMTTAAHERIDDLGGWEHGSLPGNVLVVAALARTSGAPATTRVLGLSGGWLTMRAMPLGGAGRAVAITIDAASATVVGELALAARGLTTRELDVVRLVLQGASTKAIADSLFLSPYTVQDHLKSVFRKLGVGSRREMIAALSR</sequence>
<organism evidence="5 6">
    <name type="scientific">Williamsia sterculiae</name>
    <dbReference type="NCBI Taxonomy" id="1344003"/>
    <lineage>
        <taxon>Bacteria</taxon>
        <taxon>Bacillati</taxon>
        <taxon>Actinomycetota</taxon>
        <taxon>Actinomycetes</taxon>
        <taxon>Mycobacteriales</taxon>
        <taxon>Nocardiaceae</taxon>
        <taxon>Williamsia</taxon>
    </lineage>
</organism>
<dbReference type="PANTHER" id="PTHR44688:SF16">
    <property type="entry name" value="DNA-BINDING TRANSCRIPTIONAL ACTIVATOR DEVR_DOSR"/>
    <property type="match status" value="1"/>
</dbReference>
<reference evidence="5 6" key="1">
    <citation type="submission" date="2017-01" db="EMBL/GenBank/DDBJ databases">
        <authorList>
            <person name="Mah S.A."/>
            <person name="Swanson W.J."/>
            <person name="Moy G.W."/>
            <person name="Vacquier V.D."/>
        </authorList>
    </citation>
    <scope>NUCLEOTIDE SEQUENCE [LARGE SCALE GENOMIC DNA]</scope>
    <source>
        <strain evidence="5 6">CPCC 203464</strain>
    </source>
</reference>
<evidence type="ECO:0000256" key="3">
    <source>
        <dbReference type="ARBA" id="ARBA00023163"/>
    </source>
</evidence>
<gene>
    <name evidence="5" type="ORF">SAMN05445060_3268</name>
</gene>
<evidence type="ECO:0000256" key="1">
    <source>
        <dbReference type="ARBA" id="ARBA00023015"/>
    </source>
</evidence>
<dbReference type="SMART" id="SM00421">
    <property type="entry name" value="HTH_LUXR"/>
    <property type="match status" value="1"/>
</dbReference>
<dbReference type="PANTHER" id="PTHR44688">
    <property type="entry name" value="DNA-BINDING TRANSCRIPTIONAL ACTIVATOR DEVR_DOSR"/>
    <property type="match status" value="1"/>
</dbReference>
<keyword evidence="2" id="KW-0238">DNA-binding</keyword>
<dbReference type="Proteomes" id="UP000186218">
    <property type="component" value="Unassembled WGS sequence"/>
</dbReference>
<dbReference type="GO" id="GO:0003677">
    <property type="term" value="F:DNA binding"/>
    <property type="evidence" value="ECO:0007669"/>
    <property type="project" value="UniProtKB-KW"/>
</dbReference>
<dbReference type="Pfam" id="PF00196">
    <property type="entry name" value="GerE"/>
    <property type="match status" value="1"/>
</dbReference>
<dbReference type="PRINTS" id="PR00038">
    <property type="entry name" value="HTHLUXR"/>
</dbReference>